<dbReference type="Proteomes" id="UP000325440">
    <property type="component" value="Unassembled WGS sequence"/>
</dbReference>
<sequence length="104" mass="11985">MLKSVKMWTHIKSRDGETLERSTRGSLQGVNVERQIYTVQTFTDFERLCSRFAPSECLRGPVDNRSKHILNIKEDFCFGRRGGNKINPTILHRAVGEHILIPNM</sequence>
<evidence type="ECO:0000313" key="1">
    <source>
        <dbReference type="EMBL" id="VVC43566.1"/>
    </source>
</evidence>
<organism evidence="1 2">
    <name type="scientific">Cinara cedri</name>
    <dbReference type="NCBI Taxonomy" id="506608"/>
    <lineage>
        <taxon>Eukaryota</taxon>
        <taxon>Metazoa</taxon>
        <taxon>Ecdysozoa</taxon>
        <taxon>Arthropoda</taxon>
        <taxon>Hexapoda</taxon>
        <taxon>Insecta</taxon>
        <taxon>Pterygota</taxon>
        <taxon>Neoptera</taxon>
        <taxon>Paraneoptera</taxon>
        <taxon>Hemiptera</taxon>
        <taxon>Sternorrhyncha</taxon>
        <taxon>Aphidomorpha</taxon>
        <taxon>Aphidoidea</taxon>
        <taxon>Aphididae</taxon>
        <taxon>Lachninae</taxon>
        <taxon>Cinara</taxon>
    </lineage>
</organism>
<reference evidence="1 2" key="1">
    <citation type="submission" date="2019-08" db="EMBL/GenBank/DDBJ databases">
        <authorList>
            <person name="Alioto T."/>
            <person name="Alioto T."/>
            <person name="Gomez Garrido J."/>
        </authorList>
    </citation>
    <scope>NUCLEOTIDE SEQUENCE [LARGE SCALE GENOMIC DNA]</scope>
</reference>
<dbReference type="AlphaFoldDB" id="A0A5E4NFN2"/>
<dbReference type="EMBL" id="CABPRJ010002370">
    <property type="protein sequence ID" value="VVC43566.1"/>
    <property type="molecule type" value="Genomic_DNA"/>
</dbReference>
<proteinExistence type="predicted"/>
<accession>A0A5E4NFN2</accession>
<keyword evidence="2" id="KW-1185">Reference proteome</keyword>
<evidence type="ECO:0000313" key="2">
    <source>
        <dbReference type="Proteomes" id="UP000325440"/>
    </source>
</evidence>
<protein>
    <submittedName>
        <fullName evidence="1">Uncharacterized protein</fullName>
    </submittedName>
</protein>
<name>A0A5E4NFN2_9HEMI</name>
<gene>
    <name evidence="1" type="ORF">CINCED_3A004344</name>
</gene>